<dbReference type="InterPro" id="IPR006595">
    <property type="entry name" value="CTLH_C"/>
</dbReference>
<name>A0A4V1C7U2_PYROR</name>
<accession>A0A4V1C7U2</accession>
<dbReference type="InterPro" id="IPR013144">
    <property type="entry name" value="CRA_dom"/>
</dbReference>
<dbReference type="OMA" id="KMILWAQ"/>
<dbReference type="InterPro" id="IPR024964">
    <property type="entry name" value="CTLH/CRA"/>
</dbReference>
<dbReference type="InterPro" id="IPR050618">
    <property type="entry name" value="Ubq-SigPath_Reg"/>
</dbReference>
<evidence type="ECO:0000259" key="2">
    <source>
        <dbReference type="PROSITE" id="PS50897"/>
    </source>
</evidence>
<dbReference type="Proteomes" id="UP000294847">
    <property type="component" value="Chromosome 6"/>
</dbReference>
<proteinExistence type="predicted"/>
<dbReference type="InterPro" id="IPR006594">
    <property type="entry name" value="LisH"/>
</dbReference>
<dbReference type="Pfam" id="PF10607">
    <property type="entry name" value="CTLH"/>
    <property type="match status" value="1"/>
</dbReference>
<dbReference type="AlphaFoldDB" id="A0A4V1C7U2"/>
<feature type="domain" description="CTLH" evidence="2">
    <location>
        <begin position="120"/>
        <end position="177"/>
    </location>
</feature>
<sequence>MPRSTTQGRDSLEPEALTPDLAPVFRQFLYEHFRSWRADGSSPTPTLGAARADSSDVMASTTSTATPIKHSFDARVSAVRSPKSDINAVILDYLTMEGYPKAAANFAKEANIPAQQDVVSIIARREIQNQIHQGQISDAIDGLNDLDPEILGNDPKLHFELLRLQLVELIRTSGHGDIERVIKFAQEQLAPRAPANEKFIKELERTMSLLFFDKNDLPENLRHLLNPDLRRQVAEMVNKAVLELQTQRREAAIRNLVRLRTWAESTARQRKVELPAHIALGFRVEKDGRDMTDDHGADHDPELMVT</sequence>
<dbReference type="SMR" id="A0A4V1C7U2"/>
<dbReference type="SMART" id="SM00757">
    <property type="entry name" value="CRA"/>
    <property type="match status" value="1"/>
</dbReference>
<dbReference type="Pfam" id="PF08513">
    <property type="entry name" value="LisH"/>
    <property type="match status" value="1"/>
</dbReference>
<organism evidence="3 4">
    <name type="scientific">Pyricularia oryzae</name>
    <name type="common">Rice blast fungus</name>
    <name type="synonym">Magnaporthe oryzae</name>
    <dbReference type="NCBI Taxonomy" id="318829"/>
    <lineage>
        <taxon>Eukaryota</taxon>
        <taxon>Fungi</taxon>
        <taxon>Dikarya</taxon>
        <taxon>Ascomycota</taxon>
        <taxon>Pezizomycotina</taxon>
        <taxon>Sordariomycetes</taxon>
        <taxon>Sordariomycetidae</taxon>
        <taxon>Magnaporthales</taxon>
        <taxon>Pyriculariaceae</taxon>
        <taxon>Pyricularia</taxon>
    </lineage>
</organism>
<dbReference type="PROSITE" id="PS50896">
    <property type="entry name" value="LISH"/>
    <property type="match status" value="1"/>
</dbReference>
<reference evidence="3 4" key="1">
    <citation type="journal article" date="2019" name="Mol. Biol. Evol.">
        <title>Blast fungal genomes show frequent chromosomal changes, gene gains and losses, and effector gene turnover.</title>
        <authorList>
            <person name="Gomez Luciano L.B."/>
            <person name="Jason Tsai I."/>
            <person name="Chuma I."/>
            <person name="Tosa Y."/>
            <person name="Chen Y.H."/>
            <person name="Li J.Y."/>
            <person name="Li M.Y."/>
            <person name="Jade Lu M.Y."/>
            <person name="Nakayashiki H."/>
            <person name="Li W.H."/>
        </authorList>
    </citation>
    <scope>NUCLEOTIDE SEQUENCE [LARGE SCALE GENOMIC DNA]</scope>
    <source>
        <strain evidence="3">MZ5-1-6</strain>
    </source>
</reference>
<dbReference type="PANTHER" id="PTHR12864">
    <property type="entry name" value="RAN BINDING PROTEIN 9-RELATED"/>
    <property type="match status" value="1"/>
</dbReference>
<evidence type="ECO:0000313" key="3">
    <source>
        <dbReference type="EMBL" id="QBZ64578.1"/>
    </source>
</evidence>
<evidence type="ECO:0000256" key="1">
    <source>
        <dbReference type="ARBA" id="ARBA00002343"/>
    </source>
</evidence>
<dbReference type="PROSITE" id="PS50897">
    <property type="entry name" value="CTLH"/>
    <property type="match status" value="1"/>
</dbReference>
<dbReference type="SMART" id="SM00668">
    <property type="entry name" value="CTLH"/>
    <property type="match status" value="1"/>
</dbReference>
<dbReference type="VEuPathDB" id="FungiDB:M_BR32_EuGene_00072881"/>
<comment type="function">
    <text evidence="1">Involved in the proteasome-dependent degradation of fructose-1,6-bisphosphatase.</text>
</comment>
<evidence type="ECO:0000313" key="4">
    <source>
        <dbReference type="Proteomes" id="UP000294847"/>
    </source>
</evidence>
<dbReference type="EMBL" id="CP034209">
    <property type="protein sequence ID" value="QBZ64578.1"/>
    <property type="molecule type" value="Genomic_DNA"/>
</dbReference>
<gene>
    <name evidence="3" type="ORF">PoMZ_06276</name>
</gene>
<protein>
    <recommendedName>
        <fullName evidence="2">CTLH domain-containing protein</fullName>
    </recommendedName>
</protein>